<dbReference type="InterPro" id="IPR000914">
    <property type="entry name" value="SBP_5_dom"/>
</dbReference>
<protein>
    <submittedName>
        <fullName evidence="4">ABC transporter substrate-binding protein</fullName>
    </submittedName>
</protein>
<dbReference type="PANTHER" id="PTHR30290">
    <property type="entry name" value="PERIPLASMIC BINDING COMPONENT OF ABC TRANSPORTER"/>
    <property type="match status" value="1"/>
</dbReference>
<dbReference type="AlphaFoldDB" id="A0A941D7S8"/>
<dbReference type="InterPro" id="IPR039424">
    <property type="entry name" value="SBP_5"/>
</dbReference>
<dbReference type="Pfam" id="PF00496">
    <property type="entry name" value="SBP_bac_5"/>
    <property type="match status" value="1"/>
</dbReference>
<keyword evidence="1 2" id="KW-0732">Signal</keyword>
<feature type="chain" id="PRO_5039269923" evidence="2">
    <location>
        <begin position="27"/>
        <end position="513"/>
    </location>
</feature>
<evidence type="ECO:0000256" key="2">
    <source>
        <dbReference type="SAM" id="SignalP"/>
    </source>
</evidence>
<accession>A0A941D7S8</accession>
<sequence>MPAPSRTARRRILVPGVALLAAGALASCSSAVDAGSSGGEATDGGTVTFAVALDANPANALSHLARNDPWVGSVYDSLVRKDENGEPQPRLATEWTVSEDGTQVSVMLRDDVTFHNGDQFDAEDVVFTFDAVANQTEGSNLKYLTPTSVEAVSATQVDLTFDNPPGDALFDWFEAVPMLDSEQFSATDDGTTVNGTGPFAFTDWQPGAGYTLVKNEDYWEGDVNLDSIDYIVTGDPTAQLSALRSGRAQMAWGLTASDVTSMTSDPQWEAMDAGGTIYSFNVNLTKKPFDEAKAREAIGYAIDYERINEQVFGGTGTISNVFWDPELPGMTDDLVTHYSYDPERAKELIEEAGATGASVPISFGPNPALKAQFEIVQNNLADIGLKPSANQLDNGAFGAGLAEGDLGPAYMHLNGQVGLSPRTMLDSLPQIRKGNASQLWNDEYVAKREAIKTATDDAGFESAVVDLTEYLQEEAVAFPLIQAPIQVVHQANIEGVTADRGGPMHFEGAAITE</sequence>
<dbReference type="EMBL" id="JAGSNF010000004">
    <property type="protein sequence ID" value="MBR7742683.1"/>
    <property type="molecule type" value="Genomic_DNA"/>
</dbReference>
<dbReference type="Gene3D" id="3.10.105.10">
    <property type="entry name" value="Dipeptide-binding Protein, Domain 3"/>
    <property type="match status" value="1"/>
</dbReference>
<reference evidence="4" key="1">
    <citation type="submission" date="2021-04" db="EMBL/GenBank/DDBJ databases">
        <title>Phycicoccus avicenniae sp. nov., a novel endophytic actinomycetes isolated from branch of Avicennia mariana.</title>
        <authorList>
            <person name="Tuo L."/>
        </authorList>
    </citation>
    <scope>NUCLEOTIDE SEQUENCE</scope>
    <source>
        <strain evidence="4">BSK3Z-2</strain>
    </source>
</reference>
<dbReference type="Gene3D" id="3.40.190.10">
    <property type="entry name" value="Periplasmic binding protein-like II"/>
    <property type="match status" value="1"/>
</dbReference>
<dbReference type="GO" id="GO:0015833">
    <property type="term" value="P:peptide transport"/>
    <property type="evidence" value="ECO:0007669"/>
    <property type="project" value="TreeGrafter"/>
</dbReference>
<dbReference type="PANTHER" id="PTHR30290:SF38">
    <property type="entry name" value="D,D-DIPEPTIDE-BINDING PERIPLASMIC PROTEIN DDPA-RELATED"/>
    <property type="match status" value="1"/>
</dbReference>
<proteinExistence type="predicted"/>
<keyword evidence="5" id="KW-1185">Reference proteome</keyword>
<dbReference type="GO" id="GO:0043190">
    <property type="term" value="C:ATP-binding cassette (ABC) transporter complex"/>
    <property type="evidence" value="ECO:0007669"/>
    <property type="project" value="InterPro"/>
</dbReference>
<gene>
    <name evidence="4" type="ORF">KC207_05195</name>
</gene>
<dbReference type="RefSeq" id="WP_211601835.1">
    <property type="nucleotide sequence ID" value="NZ_JAGSNF010000004.1"/>
</dbReference>
<evidence type="ECO:0000256" key="1">
    <source>
        <dbReference type="ARBA" id="ARBA00022729"/>
    </source>
</evidence>
<dbReference type="SUPFAM" id="SSF53850">
    <property type="entry name" value="Periplasmic binding protein-like II"/>
    <property type="match status" value="1"/>
</dbReference>
<feature type="signal peptide" evidence="2">
    <location>
        <begin position="1"/>
        <end position="26"/>
    </location>
</feature>
<comment type="caution">
    <text evidence="4">The sequence shown here is derived from an EMBL/GenBank/DDBJ whole genome shotgun (WGS) entry which is preliminary data.</text>
</comment>
<dbReference type="PIRSF" id="PIRSF002741">
    <property type="entry name" value="MppA"/>
    <property type="match status" value="1"/>
</dbReference>
<evidence type="ECO:0000259" key="3">
    <source>
        <dbReference type="Pfam" id="PF00496"/>
    </source>
</evidence>
<dbReference type="Proteomes" id="UP000677016">
    <property type="component" value="Unassembled WGS sequence"/>
</dbReference>
<dbReference type="CDD" id="cd00995">
    <property type="entry name" value="PBP2_NikA_DppA_OppA_like"/>
    <property type="match status" value="1"/>
</dbReference>
<evidence type="ECO:0000313" key="4">
    <source>
        <dbReference type="EMBL" id="MBR7742683.1"/>
    </source>
</evidence>
<feature type="domain" description="Solute-binding protein family 5" evidence="3">
    <location>
        <begin position="86"/>
        <end position="414"/>
    </location>
</feature>
<evidence type="ECO:0000313" key="5">
    <source>
        <dbReference type="Proteomes" id="UP000677016"/>
    </source>
</evidence>
<dbReference type="InterPro" id="IPR030678">
    <property type="entry name" value="Peptide/Ni-bd"/>
</dbReference>
<name>A0A941D7S8_9MICO</name>
<organism evidence="4 5">
    <name type="scientific">Phycicoccus avicenniae</name>
    <dbReference type="NCBI Taxonomy" id="2828860"/>
    <lineage>
        <taxon>Bacteria</taxon>
        <taxon>Bacillati</taxon>
        <taxon>Actinomycetota</taxon>
        <taxon>Actinomycetes</taxon>
        <taxon>Micrococcales</taxon>
        <taxon>Intrasporangiaceae</taxon>
        <taxon>Phycicoccus</taxon>
    </lineage>
</organism>
<dbReference type="PROSITE" id="PS51257">
    <property type="entry name" value="PROKAR_LIPOPROTEIN"/>
    <property type="match status" value="1"/>
</dbReference>
<dbReference type="GO" id="GO:1904680">
    <property type="term" value="F:peptide transmembrane transporter activity"/>
    <property type="evidence" value="ECO:0007669"/>
    <property type="project" value="TreeGrafter"/>
</dbReference>
<dbReference type="GO" id="GO:0042597">
    <property type="term" value="C:periplasmic space"/>
    <property type="evidence" value="ECO:0007669"/>
    <property type="project" value="UniProtKB-ARBA"/>
</dbReference>